<accession>A0A1L5BQS1</accession>
<name>A0A1L5BQS1_SPHIB</name>
<dbReference type="KEGG" id="sinb:SIDU_12385"/>
<reference evidence="1 2" key="1">
    <citation type="journal article" date="2012" name="J. Bacteriol.">
        <title>Genome sequence of Sphingobium indicum B90A, a hexachlorocyclohexane-degrading bacterium.</title>
        <authorList>
            <person name="Anand S."/>
            <person name="Sangwan N."/>
            <person name="Lata P."/>
            <person name="Kaur J."/>
            <person name="Dua A."/>
            <person name="Singh A.K."/>
            <person name="Verma M."/>
            <person name="Kaur J."/>
            <person name="Khurana J.P."/>
            <person name="Khurana P."/>
            <person name="Mathur S."/>
            <person name="Lal R."/>
        </authorList>
    </citation>
    <scope>NUCLEOTIDE SEQUENCE [LARGE SCALE GENOMIC DNA]</scope>
    <source>
        <strain evidence="2">DSM 16412 / CCM 7286 / MTCC 6364 / B90A</strain>
    </source>
</reference>
<dbReference type="Proteomes" id="UP000004550">
    <property type="component" value="Chromosome"/>
</dbReference>
<evidence type="ECO:0000313" key="1">
    <source>
        <dbReference type="EMBL" id="APL95245.1"/>
    </source>
</evidence>
<proteinExistence type="predicted"/>
<organism evidence="1 2">
    <name type="scientific">Sphingobium indicum (strain DSM 16412 / CCM 7286 / MTCC 6364 / B90A)</name>
    <dbReference type="NCBI Taxonomy" id="861109"/>
    <lineage>
        <taxon>Bacteria</taxon>
        <taxon>Pseudomonadati</taxon>
        <taxon>Pseudomonadota</taxon>
        <taxon>Alphaproteobacteria</taxon>
        <taxon>Sphingomonadales</taxon>
        <taxon>Sphingomonadaceae</taxon>
        <taxon>Sphingobium</taxon>
    </lineage>
</organism>
<dbReference type="EMBL" id="CP013070">
    <property type="protein sequence ID" value="APL95245.1"/>
    <property type="molecule type" value="Genomic_DNA"/>
</dbReference>
<evidence type="ECO:0000313" key="2">
    <source>
        <dbReference type="Proteomes" id="UP000004550"/>
    </source>
</evidence>
<sequence length="312" mass="35397">MRDNRVLLQDISGVTTTSFEVKEEDEQGIRELRGNSRVVGSIEHVLTRVEMPSLDETPVGNPDDLSSIGIIKSGQKGRRSNLVVLRAGNSSLHREWPRYLADDDRNWDLCISWYGADLPSSVKECEYFFHQRRDMKFTAIANLFFNQPALLEYENFWFPDDDLETSWKDINRLFNIFRRSRLDLAQPSLSSNSNSYVNHQVTAQNPEYFLRYCDFVELMCPMLSQELLQICLPAFRGTKQAFCLDHVWGGLQGRVPGRIAIIDDVVVTHTRPMGVSYSGEQAMDEGNRLAALYGIEGSFAVGSVAKIGGSQR</sequence>
<protein>
    <submittedName>
        <fullName evidence="1">Uncharacterized protein</fullName>
    </submittedName>
</protein>
<gene>
    <name evidence="1" type="ORF">SIDU_12385</name>
</gene>
<dbReference type="AlphaFoldDB" id="A0A1L5BQS1"/>